<evidence type="ECO:0000259" key="2">
    <source>
        <dbReference type="Pfam" id="PF18721"/>
    </source>
</evidence>
<accession>A0AAV9ZRX2</accession>
<dbReference type="InterPro" id="IPR040898">
    <property type="entry name" value="CxC6"/>
</dbReference>
<evidence type="ECO:0000256" key="1">
    <source>
        <dbReference type="SAM" id="MobiDB-lite"/>
    </source>
</evidence>
<name>A0AAV9ZRX2_9AGAR</name>
<dbReference type="Proteomes" id="UP001362999">
    <property type="component" value="Unassembled WGS sequence"/>
</dbReference>
<dbReference type="EMBL" id="JAWWNJ010000117">
    <property type="protein sequence ID" value="KAK6991546.1"/>
    <property type="molecule type" value="Genomic_DNA"/>
</dbReference>
<evidence type="ECO:0000313" key="3">
    <source>
        <dbReference type="EMBL" id="KAK6991546.1"/>
    </source>
</evidence>
<dbReference type="Pfam" id="PF18721">
    <property type="entry name" value="CxC6"/>
    <property type="match status" value="1"/>
</dbReference>
<dbReference type="AlphaFoldDB" id="A0AAV9ZRX2"/>
<feature type="region of interest" description="Disordered" evidence="1">
    <location>
        <begin position="109"/>
        <end position="138"/>
    </location>
</feature>
<feature type="domain" description="CxC6 like cysteine cluster associated with KDZ" evidence="2">
    <location>
        <begin position="5"/>
        <end position="70"/>
    </location>
</feature>
<evidence type="ECO:0000313" key="4">
    <source>
        <dbReference type="Proteomes" id="UP001362999"/>
    </source>
</evidence>
<organism evidence="3 4">
    <name type="scientific">Favolaschia claudopus</name>
    <dbReference type="NCBI Taxonomy" id="2862362"/>
    <lineage>
        <taxon>Eukaryota</taxon>
        <taxon>Fungi</taxon>
        <taxon>Dikarya</taxon>
        <taxon>Basidiomycota</taxon>
        <taxon>Agaricomycotina</taxon>
        <taxon>Agaricomycetes</taxon>
        <taxon>Agaricomycetidae</taxon>
        <taxon>Agaricales</taxon>
        <taxon>Marasmiineae</taxon>
        <taxon>Mycenaceae</taxon>
        <taxon>Favolaschia</taxon>
    </lineage>
</organism>
<reference evidence="3 4" key="1">
    <citation type="journal article" date="2024" name="J Genomics">
        <title>Draft genome sequencing and assembly of Favolaschia claudopus CIRM-BRFM 2984 isolated from oak limbs.</title>
        <authorList>
            <person name="Navarro D."/>
            <person name="Drula E."/>
            <person name="Chaduli D."/>
            <person name="Cazenave R."/>
            <person name="Ahrendt S."/>
            <person name="Wang J."/>
            <person name="Lipzen A."/>
            <person name="Daum C."/>
            <person name="Barry K."/>
            <person name="Grigoriev I.V."/>
            <person name="Favel A."/>
            <person name="Rosso M.N."/>
            <person name="Martin F."/>
        </authorList>
    </citation>
    <scope>NUCLEOTIDE SEQUENCE [LARGE SCALE GENOMIC DNA]</scope>
    <source>
        <strain evidence="3 4">CIRM-BRFM 2984</strain>
    </source>
</reference>
<protein>
    <recommendedName>
        <fullName evidence="2">CxC6 like cysteine cluster associated with KDZ domain-containing protein</fullName>
    </recommendedName>
</protein>
<comment type="caution">
    <text evidence="3">The sequence shown here is derived from an EMBL/GenBank/DDBJ whole genome shotgun (WGS) entry which is preliminary data.</text>
</comment>
<gene>
    <name evidence="3" type="ORF">R3P38DRAFT_2572193</name>
</gene>
<sequence>VRVVVIDGITIGHPCCGIHNCPEPLISNRHRFCYGHNHHNKICAVWCDGCLEANEDGYMTCTEPDHRLLESNHKKRDKAFFQLRGRVQRSNVAHPNDAFEAQVTAEEVEEMEVPCEANQESRGESQDTGAIRTASHSQ</sequence>
<proteinExistence type="predicted"/>
<keyword evidence="4" id="KW-1185">Reference proteome</keyword>
<feature type="non-terminal residue" evidence="3">
    <location>
        <position position="1"/>
    </location>
</feature>